<dbReference type="Proteomes" id="UP000479000">
    <property type="component" value="Unassembled WGS sequence"/>
</dbReference>
<sequence length="132" mass="14592">MSVNVPYRELIGCLNYIAKISRPDISFRLLSRDVTSNRLPHPLGVLSRESNLKGTLTFARSASSDRGVLNAFADANWGNDVIDRKSTSGMAIFFNGHLISWNSKNQQTVALSSAKSEFIATAYCCSELIYLQ</sequence>
<name>A0A6H5FWI0_9HEMI</name>
<protein>
    <recommendedName>
        <fullName evidence="3">Mitochondrial protein</fullName>
    </recommendedName>
</protein>
<dbReference type="EMBL" id="CADCXU010000794">
    <property type="protein sequence ID" value="CAA9993569.1"/>
    <property type="molecule type" value="Genomic_DNA"/>
</dbReference>
<dbReference type="PANTHER" id="PTHR11439:SF483">
    <property type="entry name" value="PEPTIDE SYNTHASE GLIP-LIKE, PUTATIVE (AFU_ORTHOLOGUE AFUA_3G12920)-RELATED"/>
    <property type="match status" value="1"/>
</dbReference>
<evidence type="ECO:0008006" key="3">
    <source>
        <dbReference type="Google" id="ProtNLM"/>
    </source>
</evidence>
<proteinExistence type="predicted"/>
<dbReference type="PANTHER" id="PTHR11439">
    <property type="entry name" value="GAG-POL-RELATED RETROTRANSPOSON"/>
    <property type="match status" value="1"/>
</dbReference>
<dbReference type="CDD" id="cd09272">
    <property type="entry name" value="RNase_HI_RT_Ty1"/>
    <property type="match status" value="1"/>
</dbReference>
<dbReference type="AlphaFoldDB" id="A0A6H5FWI0"/>
<evidence type="ECO:0000313" key="2">
    <source>
        <dbReference type="Proteomes" id="UP000479000"/>
    </source>
</evidence>
<dbReference type="OrthoDB" id="413361at2759"/>
<evidence type="ECO:0000313" key="1">
    <source>
        <dbReference type="EMBL" id="CAA9993569.1"/>
    </source>
</evidence>
<feature type="non-terminal residue" evidence="1">
    <location>
        <position position="132"/>
    </location>
</feature>
<organism evidence="1 2">
    <name type="scientific">Nesidiocoris tenuis</name>
    <dbReference type="NCBI Taxonomy" id="355587"/>
    <lineage>
        <taxon>Eukaryota</taxon>
        <taxon>Metazoa</taxon>
        <taxon>Ecdysozoa</taxon>
        <taxon>Arthropoda</taxon>
        <taxon>Hexapoda</taxon>
        <taxon>Insecta</taxon>
        <taxon>Pterygota</taxon>
        <taxon>Neoptera</taxon>
        <taxon>Paraneoptera</taxon>
        <taxon>Hemiptera</taxon>
        <taxon>Heteroptera</taxon>
        <taxon>Panheteroptera</taxon>
        <taxon>Cimicomorpha</taxon>
        <taxon>Miridae</taxon>
        <taxon>Dicyphina</taxon>
        <taxon>Nesidiocoris</taxon>
    </lineage>
</organism>
<accession>A0A6H5FWI0</accession>
<keyword evidence="2" id="KW-1185">Reference proteome</keyword>
<gene>
    <name evidence="1" type="ORF">NTEN_LOCUS498</name>
</gene>
<reference evidence="1 2" key="1">
    <citation type="submission" date="2020-02" db="EMBL/GenBank/DDBJ databases">
        <authorList>
            <person name="Ferguson B K."/>
        </authorList>
    </citation>
    <scope>NUCLEOTIDE SEQUENCE [LARGE SCALE GENOMIC DNA]</scope>
</reference>